<evidence type="ECO:0000313" key="1">
    <source>
        <dbReference type="EMBL" id="GAH95081.1"/>
    </source>
</evidence>
<accession>X1JK40</accession>
<feature type="non-terminal residue" evidence="1">
    <location>
        <position position="46"/>
    </location>
</feature>
<comment type="caution">
    <text evidence="1">The sequence shown here is derived from an EMBL/GenBank/DDBJ whole genome shotgun (WGS) entry which is preliminary data.</text>
</comment>
<organism evidence="1">
    <name type="scientific">marine sediment metagenome</name>
    <dbReference type="NCBI Taxonomy" id="412755"/>
    <lineage>
        <taxon>unclassified sequences</taxon>
        <taxon>metagenomes</taxon>
        <taxon>ecological metagenomes</taxon>
    </lineage>
</organism>
<proteinExistence type="predicted"/>
<reference evidence="1" key="1">
    <citation type="journal article" date="2014" name="Front. Microbiol.">
        <title>High frequency of phylogenetically diverse reductive dehalogenase-homologous genes in deep subseafloor sedimentary metagenomes.</title>
        <authorList>
            <person name="Kawai M."/>
            <person name="Futagami T."/>
            <person name="Toyoda A."/>
            <person name="Takaki Y."/>
            <person name="Nishi S."/>
            <person name="Hori S."/>
            <person name="Arai W."/>
            <person name="Tsubouchi T."/>
            <person name="Morono Y."/>
            <person name="Uchiyama I."/>
            <person name="Ito T."/>
            <person name="Fujiyama A."/>
            <person name="Inagaki F."/>
            <person name="Takami H."/>
        </authorList>
    </citation>
    <scope>NUCLEOTIDE SEQUENCE</scope>
    <source>
        <strain evidence="1">Expedition CK06-06</strain>
    </source>
</reference>
<name>X1JK40_9ZZZZ</name>
<gene>
    <name evidence="1" type="ORF">S03H2_69153</name>
</gene>
<dbReference type="EMBL" id="BARU01045625">
    <property type="protein sequence ID" value="GAH95081.1"/>
    <property type="molecule type" value="Genomic_DNA"/>
</dbReference>
<sequence length="46" mass="5261">MTWKGNDGDTIDIELFDNFEKPMPSHNIADDNPEIVRQLMSVLKNA</sequence>
<protein>
    <submittedName>
        <fullName evidence="1">Uncharacterized protein</fullName>
    </submittedName>
</protein>
<dbReference type="AlphaFoldDB" id="X1JK40"/>